<accession>A0AA39XAT2</accession>
<dbReference type="AlphaFoldDB" id="A0AA39XAT2"/>
<proteinExistence type="predicted"/>
<gene>
    <name evidence="1" type="ORF">B0T17DRAFT_528601</name>
</gene>
<dbReference type="Proteomes" id="UP001174934">
    <property type="component" value="Unassembled WGS sequence"/>
</dbReference>
<evidence type="ECO:0000313" key="2">
    <source>
        <dbReference type="Proteomes" id="UP001174934"/>
    </source>
</evidence>
<organism evidence="1 2">
    <name type="scientific">Bombardia bombarda</name>
    <dbReference type="NCBI Taxonomy" id="252184"/>
    <lineage>
        <taxon>Eukaryota</taxon>
        <taxon>Fungi</taxon>
        <taxon>Dikarya</taxon>
        <taxon>Ascomycota</taxon>
        <taxon>Pezizomycotina</taxon>
        <taxon>Sordariomycetes</taxon>
        <taxon>Sordariomycetidae</taxon>
        <taxon>Sordariales</taxon>
        <taxon>Lasiosphaeriaceae</taxon>
        <taxon>Bombardia</taxon>
    </lineage>
</organism>
<keyword evidence="2" id="KW-1185">Reference proteome</keyword>
<dbReference type="EMBL" id="JAULSR010000002">
    <property type="protein sequence ID" value="KAK0630512.1"/>
    <property type="molecule type" value="Genomic_DNA"/>
</dbReference>
<comment type="caution">
    <text evidence="1">The sequence shown here is derived from an EMBL/GenBank/DDBJ whole genome shotgun (WGS) entry which is preliminary data.</text>
</comment>
<sequence length="51" mass="5538">MHLTAPRIARKQLETLCLPGTSDNVGWKEPIQLGDKLVLAEVCRPLPGALS</sequence>
<protein>
    <submittedName>
        <fullName evidence="1">Uncharacterized protein</fullName>
    </submittedName>
</protein>
<reference evidence="1" key="1">
    <citation type="submission" date="2023-06" db="EMBL/GenBank/DDBJ databases">
        <title>Genome-scale phylogeny and comparative genomics of the fungal order Sordariales.</title>
        <authorList>
            <consortium name="Lawrence Berkeley National Laboratory"/>
            <person name="Hensen N."/>
            <person name="Bonometti L."/>
            <person name="Westerberg I."/>
            <person name="Brannstrom I.O."/>
            <person name="Guillou S."/>
            <person name="Cros-Aarteil S."/>
            <person name="Calhoun S."/>
            <person name="Haridas S."/>
            <person name="Kuo A."/>
            <person name="Mondo S."/>
            <person name="Pangilinan J."/>
            <person name="Riley R."/>
            <person name="LaButti K."/>
            <person name="Andreopoulos B."/>
            <person name="Lipzen A."/>
            <person name="Chen C."/>
            <person name="Yanf M."/>
            <person name="Daum C."/>
            <person name="Ng V."/>
            <person name="Clum A."/>
            <person name="Steindorff A."/>
            <person name="Ohm R."/>
            <person name="Martin F."/>
            <person name="Silar P."/>
            <person name="Natvig D."/>
            <person name="Lalanne C."/>
            <person name="Gautier V."/>
            <person name="Ament-velasquez S.L."/>
            <person name="Kruys A."/>
            <person name="Hutchinson M.I."/>
            <person name="Powell A.J."/>
            <person name="Barry K."/>
            <person name="Miller A.N."/>
            <person name="Grigoriev I.V."/>
            <person name="Debuchy R."/>
            <person name="Gladieux P."/>
            <person name="Thoren M.H."/>
            <person name="Johannesson H."/>
        </authorList>
    </citation>
    <scope>NUCLEOTIDE SEQUENCE</scope>
    <source>
        <strain evidence="1">SMH3391-2</strain>
    </source>
</reference>
<name>A0AA39XAT2_9PEZI</name>
<evidence type="ECO:0000313" key="1">
    <source>
        <dbReference type="EMBL" id="KAK0630512.1"/>
    </source>
</evidence>